<dbReference type="AlphaFoldDB" id="A0AAD4NBD6"/>
<dbReference type="Proteomes" id="UP001201812">
    <property type="component" value="Unassembled WGS sequence"/>
</dbReference>
<dbReference type="EMBL" id="JAKKPZ010000008">
    <property type="protein sequence ID" value="KAI1718318.1"/>
    <property type="molecule type" value="Genomic_DNA"/>
</dbReference>
<organism evidence="2 3">
    <name type="scientific">Ditylenchus destructor</name>
    <dbReference type="NCBI Taxonomy" id="166010"/>
    <lineage>
        <taxon>Eukaryota</taxon>
        <taxon>Metazoa</taxon>
        <taxon>Ecdysozoa</taxon>
        <taxon>Nematoda</taxon>
        <taxon>Chromadorea</taxon>
        <taxon>Rhabditida</taxon>
        <taxon>Tylenchina</taxon>
        <taxon>Tylenchomorpha</taxon>
        <taxon>Sphaerularioidea</taxon>
        <taxon>Anguinidae</taxon>
        <taxon>Anguininae</taxon>
        <taxon>Ditylenchus</taxon>
    </lineage>
</organism>
<feature type="region of interest" description="Disordered" evidence="1">
    <location>
        <begin position="850"/>
        <end position="899"/>
    </location>
</feature>
<feature type="region of interest" description="Disordered" evidence="1">
    <location>
        <begin position="319"/>
        <end position="346"/>
    </location>
</feature>
<feature type="compositionally biased region" description="Basic and acidic residues" evidence="1">
    <location>
        <begin position="1002"/>
        <end position="1012"/>
    </location>
</feature>
<feature type="compositionally biased region" description="Polar residues" evidence="1">
    <location>
        <begin position="936"/>
        <end position="960"/>
    </location>
</feature>
<feature type="region of interest" description="Disordered" evidence="1">
    <location>
        <begin position="677"/>
        <end position="743"/>
    </location>
</feature>
<evidence type="ECO:0000313" key="2">
    <source>
        <dbReference type="EMBL" id="KAI1718318.1"/>
    </source>
</evidence>
<evidence type="ECO:0000313" key="3">
    <source>
        <dbReference type="Proteomes" id="UP001201812"/>
    </source>
</evidence>
<gene>
    <name evidence="2" type="ORF">DdX_06740</name>
</gene>
<evidence type="ECO:0000256" key="1">
    <source>
        <dbReference type="SAM" id="MobiDB-lite"/>
    </source>
</evidence>
<feature type="compositionally biased region" description="Low complexity" evidence="1">
    <location>
        <begin position="862"/>
        <end position="876"/>
    </location>
</feature>
<reference evidence="2" key="1">
    <citation type="submission" date="2022-01" db="EMBL/GenBank/DDBJ databases">
        <title>Genome Sequence Resource for Two Populations of Ditylenchus destructor, the Migratory Endoparasitic Phytonematode.</title>
        <authorList>
            <person name="Zhang H."/>
            <person name="Lin R."/>
            <person name="Xie B."/>
        </authorList>
    </citation>
    <scope>NUCLEOTIDE SEQUENCE</scope>
    <source>
        <strain evidence="2">BazhouSP</strain>
    </source>
</reference>
<feature type="compositionally biased region" description="Polar residues" evidence="1">
    <location>
        <begin position="761"/>
        <end position="807"/>
    </location>
</feature>
<feature type="compositionally biased region" description="Polar residues" evidence="1">
    <location>
        <begin position="877"/>
        <end position="899"/>
    </location>
</feature>
<sequence>MAKRLKFYKVDDGKVFRHGFIYSFYRDMDPLEPGADPECNQFYHCSRNENDQQKCKAQIYTTEEWKVDKKGREYQYGIFKTEGHSHEPDSGDNTEDVAHIDNHEPMHNESTMDCSFVRECEVNAQETDNGSRSPDRNNHEAIHNESTVDHSTDTTEWHKFYKNDDTSLYRSAYVYSFYGDLDPFEQGTSPGLCLLYHCSQWENRQKKCKAQIYTTGEWKVDKKGREYQYGIFKTEGHSHEPDFGDNTEDVEHIDNHEPMHNESTMDCSFVRESEVDAQETDNGDHSLGPDNNTEEIEHIDNHKNMHNESTMDCSFVRESEVDAQETDNGSHSPDRQITGNAKDSSLTDVYEFNDTDESVMDTEESETVVRKTQQELGGIKNQKTNMGLFQEKWNEVDKKDSGRALRFYKYKNNSVHRAGFVYNFDKKLKSQPHWKWRMRCWRQIERIKNCHACIWTTGEWKVDNEGREYQFGIIVQTHDHEAYQHVLEENNQRNNDTIEIIRFQRYRDRSVHYKGFIYTFNTELKSDPQWKWRMKCQWKRKVGDRNVACNGYIWTTGKWEISEGSEYQSGIIVSQHSHDPFQYLLKGSKFYPYDGTSVQRNGFVYSLRGKMENRSPWTQRMVCGRRINGKQSCHGTIWTTGKWEVDQNGTEYQRGVVISGHSHEPYKIDINNSENVIEDDPNGTQYNNDNTDIPSGSEQLSPQKSSIRRYALRNQTSEETLSSNNTLTVSPTNNGEGPNDSNMETEFEQIDIINGPDEVTKQNTKPGRATPLSQTGKGTPKSRTSVKSALSPTSVPNDSEHLTQQNTPKRRFTLRSQARHVTPQDNRTGRLSPLSIINEKESCFKRPNIKHLSPTEVPNGEQQLSQQSTQTRRASLCSQMETPKASKSANITVSPTNNGEVPTCSNMEMDIEPNDIPIGSEQLIQQNTPRHGAILRSNTSKETPRANKNTRLSLPSTSNGKEPKFRRPRSRRLSLPSNGERHNTEGIYRNCRTSKRPQQSSDEERNIKCSIS</sequence>
<feature type="compositionally biased region" description="Polar residues" evidence="1">
    <location>
        <begin position="682"/>
        <end position="705"/>
    </location>
</feature>
<comment type="caution">
    <text evidence="2">The sequence shown here is derived from an EMBL/GenBank/DDBJ whole genome shotgun (WGS) entry which is preliminary data.</text>
</comment>
<protein>
    <submittedName>
        <fullName evidence="2">Uncharacterized protein</fullName>
    </submittedName>
</protein>
<feature type="region of interest" description="Disordered" evidence="1">
    <location>
        <begin position="274"/>
        <end position="294"/>
    </location>
</feature>
<feature type="compositionally biased region" description="Polar residues" evidence="1">
    <location>
        <begin position="713"/>
        <end position="742"/>
    </location>
</feature>
<name>A0AAD4NBD6_9BILA</name>
<proteinExistence type="predicted"/>
<keyword evidence="3" id="KW-1185">Reference proteome</keyword>
<accession>A0AAD4NBD6</accession>
<feature type="region of interest" description="Disordered" evidence="1">
    <location>
        <begin position="936"/>
        <end position="1012"/>
    </location>
</feature>
<feature type="compositionally biased region" description="Polar residues" evidence="1">
    <location>
        <begin position="326"/>
        <end position="346"/>
    </location>
</feature>
<feature type="region of interest" description="Disordered" evidence="1">
    <location>
        <begin position="756"/>
        <end position="834"/>
    </location>
</feature>